<protein>
    <submittedName>
        <fullName evidence="2">Uncharacterized protein</fullName>
    </submittedName>
</protein>
<feature type="region of interest" description="Disordered" evidence="1">
    <location>
        <begin position="1"/>
        <end position="80"/>
    </location>
</feature>
<name>A0AA39UXF5_9LECA</name>
<dbReference type="Proteomes" id="UP001166286">
    <property type="component" value="Unassembled WGS sequence"/>
</dbReference>
<dbReference type="EMBL" id="JAFEKC020000023">
    <property type="protein sequence ID" value="KAK0507538.1"/>
    <property type="molecule type" value="Genomic_DNA"/>
</dbReference>
<reference evidence="2" key="1">
    <citation type="submission" date="2023-03" db="EMBL/GenBank/DDBJ databases">
        <title>Complete genome of Cladonia borealis.</title>
        <authorList>
            <person name="Park H."/>
        </authorList>
    </citation>
    <scope>NUCLEOTIDE SEQUENCE</scope>
    <source>
        <strain evidence="2">ANT050790</strain>
    </source>
</reference>
<evidence type="ECO:0000313" key="2">
    <source>
        <dbReference type="EMBL" id="KAK0507538.1"/>
    </source>
</evidence>
<feature type="compositionally biased region" description="Pro residues" evidence="1">
    <location>
        <begin position="19"/>
        <end position="35"/>
    </location>
</feature>
<evidence type="ECO:0000313" key="3">
    <source>
        <dbReference type="Proteomes" id="UP001166286"/>
    </source>
</evidence>
<keyword evidence="3" id="KW-1185">Reference proteome</keyword>
<sequence>MPPTTDALPPAMSTRLQSRPPPPTPPPTAPKPNPNPHRKKKRPPKGRREPYPTKKKDQATIPVHTPNGKEEDEEEEDSALVEAATTLATVKTGTGGGLDTSFSDIEDITDVIILSREEKQKQKDIDKRLQQENEDRAEFAVLEYAVEWYVRFEDVTVYKDTAFYTMHGLERIDFPKEYEAMTARGTQHAALEGKLANLVHVNATLTNHGREKENFRLDGNDIARVWTVKMEKVMRHKYSSRAKKSMVNFKILVEFFYARTKTGIIPEYMKASMPPTQLQLKAKQTQEKNE</sequence>
<feature type="compositionally biased region" description="Basic residues" evidence="1">
    <location>
        <begin position="36"/>
        <end position="45"/>
    </location>
</feature>
<feature type="compositionally biased region" description="Basic and acidic residues" evidence="1">
    <location>
        <begin position="46"/>
        <end position="58"/>
    </location>
</feature>
<feature type="compositionally biased region" description="Acidic residues" evidence="1">
    <location>
        <begin position="70"/>
        <end position="79"/>
    </location>
</feature>
<proteinExistence type="predicted"/>
<comment type="caution">
    <text evidence="2">The sequence shown here is derived from an EMBL/GenBank/DDBJ whole genome shotgun (WGS) entry which is preliminary data.</text>
</comment>
<dbReference type="AlphaFoldDB" id="A0AA39UXF5"/>
<gene>
    <name evidence="2" type="ORF">JMJ35_010061</name>
</gene>
<organism evidence="2 3">
    <name type="scientific">Cladonia borealis</name>
    <dbReference type="NCBI Taxonomy" id="184061"/>
    <lineage>
        <taxon>Eukaryota</taxon>
        <taxon>Fungi</taxon>
        <taxon>Dikarya</taxon>
        <taxon>Ascomycota</taxon>
        <taxon>Pezizomycotina</taxon>
        <taxon>Lecanoromycetes</taxon>
        <taxon>OSLEUM clade</taxon>
        <taxon>Lecanoromycetidae</taxon>
        <taxon>Lecanorales</taxon>
        <taxon>Lecanorineae</taxon>
        <taxon>Cladoniaceae</taxon>
        <taxon>Cladonia</taxon>
    </lineage>
</organism>
<evidence type="ECO:0000256" key="1">
    <source>
        <dbReference type="SAM" id="MobiDB-lite"/>
    </source>
</evidence>
<accession>A0AA39UXF5</accession>